<evidence type="ECO:0000313" key="3">
    <source>
        <dbReference type="Proteomes" id="UP001055439"/>
    </source>
</evidence>
<keyword evidence="3" id="KW-1185">Reference proteome</keyword>
<dbReference type="Proteomes" id="UP001055439">
    <property type="component" value="Chromosome 2"/>
</dbReference>
<dbReference type="EMBL" id="CP097504">
    <property type="protein sequence ID" value="URD88521.1"/>
    <property type="molecule type" value="Genomic_DNA"/>
</dbReference>
<name>A0A9E7F5W5_9LILI</name>
<evidence type="ECO:0000256" key="1">
    <source>
        <dbReference type="SAM" id="MobiDB-lite"/>
    </source>
</evidence>
<protein>
    <submittedName>
        <fullName evidence="2">Uncharacterized protein</fullName>
    </submittedName>
</protein>
<sequence length="185" mass="20097">MSVAHDSVAPAVGNYLDLSQSDVIILPTLSFSPIADLLVLIEGDETTQGTTSSSSSSYTSSYKYSNIQIQEIDLQRPPEARRLMDLFRLVLWCSLLLLAFCLGAEGRRLGCQGESGSCMNRETAPPEDGSSEVHCAKQEVFEQRDRRPPGAGLATGEVVRSELRWAPSGPDPLHHNGSPKKPQTP</sequence>
<dbReference type="OrthoDB" id="696564at2759"/>
<gene>
    <name evidence="2" type="ORF">MUK42_32659</name>
</gene>
<reference evidence="2" key="1">
    <citation type="submission" date="2022-05" db="EMBL/GenBank/DDBJ databases">
        <title>The Musa troglodytarum L. genome provides insights into the mechanism of non-climacteric behaviour and enrichment of carotenoids.</title>
        <authorList>
            <person name="Wang J."/>
        </authorList>
    </citation>
    <scope>NUCLEOTIDE SEQUENCE</scope>
    <source>
        <tissue evidence="2">Leaf</tissue>
    </source>
</reference>
<accession>A0A9E7F5W5</accession>
<feature type="region of interest" description="Disordered" evidence="1">
    <location>
        <begin position="164"/>
        <end position="185"/>
    </location>
</feature>
<evidence type="ECO:0000313" key="2">
    <source>
        <dbReference type="EMBL" id="URD88521.1"/>
    </source>
</evidence>
<organism evidence="2 3">
    <name type="scientific">Musa troglodytarum</name>
    <name type="common">fe'i banana</name>
    <dbReference type="NCBI Taxonomy" id="320322"/>
    <lineage>
        <taxon>Eukaryota</taxon>
        <taxon>Viridiplantae</taxon>
        <taxon>Streptophyta</taxon>
        <taxon>Embryophyta</taxon>
        <taxon>Tracheophyta</taxon>
        <taxon>Spermatophyta</taxon>
        <taxon>Magnoliopsida</taxon>
        <taxon>Liliopsida</taxon>
        <taxon>Zingiberales</taxon>
        <taxon>Musaceae</taxon>
        <taxon>Musa</taxon>
    </lineage>
</organism>
<dbReference type="AlphaFoldDB" id="A0A9E7F5W5"/>
<proteinExistence type="predicted"/>